<dbReference type="EMBL" id="BK015388">
    <property type="protein sequence ID" value="DAE04480.1"/>
    <property type="molecule type" value="Genomic_DNA"/>
</dbReference>
<reference evidence="1" key="1">
    <citation type="journal article" date="2021" name="Proc. Natl. Acad. Sci. U.S.A.">
        <title>A Catalog of Tens of Thousands of Viruses from Human Metagenomes Reveals Hidden Associations with Chronic Diseases.</title>
        <authorList>
            <person name="Tisza M.J."/>
            <person name="Buck C.B."/>
        </authorList>
    </citation>
    <scope>NUCLEOTIDE SEQUENCE</scope>
    <source>
        <strain evidence="1">CtKeG8</strain>
    </source>
</reference>
<proteinExistence type="predicted"/>
<sequence length="113" mass="13012">MKTINIPVCNIYGKDRTQIINRYKQDNVPSEYVSVVKLSHDECYGALAKYITLYAKHHPEFPCICLNIAGSKKYYVPRGTASKFLNKLRLSITAYDGDREVRFMCRTNHLGSF</sequence>
<evidence type="ECO:0000313" key="1">
    <source>
        <dbReference type="EMBL" id="DAE04480.1"/>
    </source>
</evidence>
<accession>A0A8S5PCS3</accession>
<organism evidence="1">
    <name type="scientific">Siphoviridae sp. ctKeG8</name>
    <dbReference type="NCBI Taxonomy" id="2825443"/>
    <lineage>
        <taxon>Viruses</taxon>
        <taxon>Duplodnaviria</taxon>
        <taxon>Heunggongvirae</taxon>
        <taxon>Uroviricota</taxon>
        <taxon>Caudoviricetes</taxon>
    </lineage>
</organism>
<name>A0A8S5PCS3_9CAUD</name>
<protein>
    <submittedName>
        <fullName evidence="1">Uncharacterized protein</fullName>
    </submittedName>
</protein>